<dbReference type="Proteomes" id="UP000694722">
    <property type="component" value="Unplaced"/>
</dbReference>
<organism evidence="19 20">
    <name type="scientific">Sus scrofa</name>
    <name type="common">Pig</name>
    <dbReference type="NCBI Taxonomy" id="9823"/>
    <lineage>
        <taxon>Eukaryota</taxon>
        <taxon>Metazoa</taxon>
        <taxon>Chordata</taxon>
        <taxon>Craniata</taxon>
        <taxon>Vertebrata</taxon>
        <taxon>Euteleostomi</taxon>
        <taxon>Mammalia</taxon>
        <taxon>Eutheria</taxon>
        <taxon>Laurasiatheria</taxon>
        <taxon>Artiodactyla</taxon>
        <taxon>Suina</taxon>
        <taxon>Suidae</taxon>
        <taxon>Sus</taxon>
    </lineage>
</organism>
<evidence type="ECO:0000256" key="10">
    <source>
        <dbReference type="ARBA" id="ARBA00037459"/>
    </source>
</evidence>
<comment type="similarity">
    <text evidence="2 15">Belongs to the PDGF/VEGF growth factor family.</text>
</comment>
<reference evidence="19" key="1">
    <citation type="submission" date="2025-05" db="UniProtKB">
        <authorList>
            <consortium name="Ensembl"/>
        </authorList>
    </citation>
    <scope>IDENTIFICATION</scope>
</reference>
<dbReference type="GO" id="GO:0016020">
    <property type="term" value="C:membrane"/>
    <property type="evidence" value="ECO:0007669"/>
    <property type="project" value="InterPro"/>
</dbReference>
<keyword evidence="3" id="KW-0217">Developmental protein</keyword>
<dbReference type="PANTHER" id="PTHR11633:SF3">
    <property type="entry name" value="PLATELET-DERIVED GROWTH FACTOR SUBUNIT A"/>
    <property type="match status" value="1"/>
</dbReference>
<dbReference type="PROSITE" id="PS00249">
    <property type="entry name" value="PDGF_1"/>
    <property type="match status" value="1"/>
</dbReference>
<protein>
    <recommendedName>
        <fullName evidence="12">Platelet-derived growth factor subunit A</fullName>
    </recommendedName>
    <alternativeName>
        <fullName evidence="14">Platelet-derived growth factor A chain</fullName>
    </alternativeName>
    <alternativeName>
        <fullName evidence="13">Platelet-derived growth factor alpha polypeptide</fullName>
    </alternativeName>
</protein>
<keyword evidence="5" id="KW-0732">Signal</keyword>
<evidence type="ECO:0000256" key="16">
    <source>
        <dbReference type="SAM" id="MobiDB-lite"/>
    </source>
</evidence>
<evidence type="ECO:0000313" key="20">
    <source>
        <dbReference type="Proteomes" id="UP000694722"/>
    </source>
</evidence>
<dbReference type="Pfam" id="PF00341">
    <property type="entry name" value="PDGF"/>
    <property type="match status" value="1"/>
</dbReference>
<feature type="compositionally biased region" description="Basic and acidic residues" evidence="16">
    <location>
        <begin position="247"/>
        <end position="258"/>
    </location>
</feature>
<dbReference type="PANTHER" id="PTHR11633">
    <property type="entry name" value="PLATELET-DERIVED GROWTH FACTOR"/>
    <property type="match status" value="1"/>
</dbReference>
<dbReference type="SUPFAM" id="SSF57501">
    <property type="entry name" value="Cystine-knot cytokines"/>
    <property type="match status" value="1"/>
</dbReference>
<evidence type="ECO:0000256" key="11">
    <source>
        <dbReference type="ARBA" id="ARBA00038807"/>
    </source>
</evidence>
<evidence type="ECO:0000256" key="7">
    <source>
        <dbReference type="ARBA" id="ARBA00023157"/>
    </source>
</evidence>
<evidence type="ECO:0000256" key="1">
    <source>
        <dbReference type="ARBA" id="ARBA00004613"/>
    </source>
</evidence>
<comment type="function">
    <text evidence="10">Growth factor that plays an essential role in the regulation of embryonic development, cell proliferation, cell migration, survival and chemotaxis. Potent mitogen for cells of mesenchymal origin. Required for normal lung alveolar septum formation during embryogenesis, normal development of the gastrointestinal tract, normal development of Leydig cells and spermatogenesis. Required for normal oligodendrocyte development and normal myelination in the spinal cord and cerebellum. Plays an important role in wound healing. Signaling is modulated by the formation of heterodimers with PDGFB.</text>
</comment>
<evidence type="ECO:0000256" key="2">
    <source>
        <dbReference type="ARBA" id="ARBA00006686"/>
    </source>
</evidence>
<feature type="compositionally biased region" description="Basic residues" evidence="16">
    <location>
        <begin position="259"/>
        <end position="272"/>
    </location>
</feature>
<dbReference type="Pfam" id="PF04692">
    <property type="entry name" value="PDGF_N"/>
    <property type="match status" value="1"/>
</dbReference>
<name>A0A8D1K635_PIG</name>
<dbReference type="GO" id="GO:0008083">
    <property type="term" value="F:growth factor activity"/>
    <property type="evidence" value="ECO:0007669"/>
    <property type="project" value="UniProtKB-KW"/>
</dbReference>
<keyword evidence="4" id="KW-0964">Secreted</keyword>
<evidence type="ECO:0000256" key="12">
    <source>
        <dbReference type="ARBA" id="ARBA00040278"/>
    </source>
</evidence>
<dbReference type="InterPro" id="IPR023581">
    <property type="entry name" value="PD_growth_factor_CS"/>
</dbReference>
<evidence type="ECO:0000259" key="17">
    <source>
        <dbReference type="PROSITE" id="PS50278"/>
    </source>
</evidence>
<evidence type="ECO:0000313" key="19">
    <source>
        <dbReference type="Ensembl" id="ENSSSCP00040012232.1"/>
    </source>
</evidence>
<dbReference type="GO" id="GO:0005576">
    <property type="term" value="C:extracellular region"/>
    <property type="evidence" value="ECO:0007669"/>
    <property type="project" value="UniProtKB-SubCell"/>
</dbReference>
<dbReference type="Ensembl" id="ENSSSCT00040029219.1">
    <property type="protein sequence ID" value="ENSSSCP00040012232.1"/>
    <property type="gene ID" value="ENSSSCG00040021752.1"/>
</dbReference>
<dbReference type="Ensembl" id="ENSSSCT00015077869.1">
    <property type="protein sequence ID" value="ENSSSCP00015031377.1"/>
    <property type="gene ID" value="ENSSSCG00015058161.1"/>
</dbReference>
<feature type="region of interest" description="Disordered" evidence="16">
    <location>
        <begin position="241"/>
        <end position="272"/>
    </location>
</feature>
<evidence type="ECO:0000256" key="13">
    <source>
        <dbReference type="ARBA" id="ARBA00041285"/>
    </source>
</evidence>
<keyword evidence="6 15" id="KW-0339">Growth factor</keyword>
<keyword evidence="7" id="KW-1015">Disulfide bond</keyword>
<evidence type="ECO:0000256" key="5">
    <source>
        <dbReference type="ARBA" id="ARBA00022729"/>
    </source>
</evidence>
<dbReference type="InterPro" id="IPR029034">
    <property type="entry name" value="Cystine-knot_cytokine"/>
</dbReference>
<dbReference type="FunFam" id="2.10.90.10:FF:000017">
    <property type="entry name" value="Platelet derived growth factor subunit A"/>
    <property type="match status" value="1"/>
</dbReference>
<dbReference type="CDD" id="cd00135">
    <property type="entry name" value="PDGF"/>
    <property type="match status" value="1"/>
</dbReference>
<proteinExistence type="inferred from homology"/>
<dbReference type="Proteomes" id="UP000694726">
    <property type="component" value="Unplaced"/>
</dbReference>
<dbReference type="InterPro" id="IPR000072">
    <property type="entry name" value="PDGF/VEGF_dom"/>
</dbReference>
<evidence type="ECO:0000256" key="14">
    <source>
        <dbReference type="ARBA" id="ARBA00042479"/>
    </source>
</evidence>
<keyword evidence="9" id="KW-0497">Mitogen</keyword>
<feature type="region of interest" description="Disordered" evidence="16">
    <location>
        <begin position="121"/>
        <end position="145"/>
    </location>
</feature>
<dbReference type="GO" id="GO:0008284">
    <property type="term" value="P:positive regulation of cell population proliferation"/>
    <property type="evidence" value="ECO:0007669"/>
    <property type="project" value="UniProtKB-ARBA"/>
</dbReference>
<accession>A0A8D1K635</accession>
<feature type="domain" description="Platelet-derived growth factor (PDGF) family profile" evidence="17">
    <location>
        <begin position="144"/>
        <end position="245"/>
    </location>
</feature>
<keyword evidence="8" id="KW-0325">Glycoprotein</keyword>
<evidence type="ECO:0000256" key="8">
    <source>
        <dbReference type="ARBA" id="ARBA00023180"/>
    </source>
</evidence>
<dbReference type="Gene3D" id="2.10.90.10">
    <property type="entry name" value="Cystine-knot cytokines"/>
    <property type="match status" value="1"/>
</dbReference>
<comment type="subcellular location">
    <subcellularLocation>
        <location evidence="1">Secreted</location>
    </subcellularLocation>
</comment>
<evidence type="ECO:0000256" key="9">
    <source>
        <dbReference type="ARBA" id="ARBA00023246"/>
    </source>
</evidence>
<dbReference type="SMART" id="SM00141">
    <property type="entry name" value="PDGF"/>
    <property type="match status" value="1"/>
</dbReference>
<dbReference type="AlphaFoldDB" id="A0A8D1K635"/>
<dbReference type="PROSITE" id="PS50278">
    <property type="entry name" value="PDGF_2"/>
    <property type="match status" value="1"/>
</dbReference>
<evidence type="ECO:0000256" key="3">
    <source>
        <dbReference type="ARBA" id="ARBA00022473"/>
    </source>
</evidence>
<gene>
    <name evidence="18" type="primary">PDGFA</name>
</gene>
<evidence type="ECO:0000256" key="6">
    <source>
        <dbReference type="ARBA" id="ARBA00023030"/>
    </source>
</evidence>
<evidence type="ECO:0000256" key="15">
    <source>
        <dbReference type="RuleBase" id="RU003818"/>
    </source>
</evidence>
<dbReference type="InterPro" id="IPR006782">
    <property type="entry name" value="PDGF_N"/>
</dbReference>
<evidence type="ECO:0000313" key="18">
    <source>
        <dbReference type="Ensembl" id="ENSSSCP00015031377.1"/>
    </source>
</evidence>
<sequence length="272" mass="30007">MGRAFLLQRADMDGNGEFGVSSSPTLGLRLQSSGWGPAACLRGARTGWGGATSGLGPGVLGGQGREPARLGPRALTVWLCLQEAEIPREVIERLAHSQIHSIRDLQRLLEIDSVGAEDPLETSLRAHGGHGAKHASEKRPVPVRRKRSIEEAIPAVCKTRTVIYEIPRSQVDPTSANFLIWPPCVEVKRCTGCCNTSSVKCQPSRVHHRSVKVAKVEYVRKKPKLKEVQVRLEEHLECTCTTAGPTPDRREEEAGRRRESGKKRKRKRLKPT</sequence>
<evidence type="ECO:0000256" key="4">
    <source>
        <dbReference type="ARBA" id="ARBA00022525"/>
    </source>
</evidence>
<comment type="subunit">
    <text evidence="11">Homodimer; antiparallel disulfide-linked dimer. Heterodimer with PDGFB; antiparallel disulfide-linked dimer. The PDGFA homodimer interacts with PDGFRA homodimers, and with heterodimers formed by PDGFRA and PDGFRB. The heterodimer composed of PDGFA and PDGFB interacts with PDGFRA homodimers, and with heterodimers formed by PDGFRA and PDGFRB. Interacts with CSPG4.</text>
</comment>
<dbReference type="GO" id="GO:0051781">
    <property type="term" value="P:positive regulation of cell division"/>
    <property type="evidence" value="ECO:0007669"/>
    <property type="project" value="UniProtKB-KW"/>
</dbReference>